<evidence type="ECO:0000313" key="2">
    <source>
        <dbReference type="Proteomes" id="UP000324996"/>
    </source>
</evidence>
<organism evidence="1 2">
    <name type="scientific">Iodidimonas nitroreducens</name>
    <dbReference type="NCBI Taxonomy" id="1236968"/>
    <lineage>
        <taxon>Bacteria</taxon>
        <taxon>Pseudomonadati</taxon>
        <taxon>Pseudomonadota</taxon>
        <taxon>Alphaproteobacteria</taxon>
        <taxon>Iodidimonadales</taxon>
        <taxon>Iodidimonadaceae</taxon>
        <taxon>Iodidimonas</taxon>
    </lineage>
</organism>
<comment type="caution">
    <text evidence="1">The sequence shown here is derived from an EMBL/GenBank/DDBJ whole genome shotgun (WGS) entry which is preliminary data.</text>
</comment>
<dbReference type="Proteomes" id="UP000324996">
    <property type="component" value="Unassembled WGS sequence"/>
</dbReference>
<gene>
    <name evidence="1" type="ORF">JCM17846_00950</name>
</gene>
<dbReference type="Gene3D" id="1.10.730.10">
    <property type="entry name" value="Isoleucyl-tRNA Synthetase, Domain 1"/>
    <property type="match status" value="1"/>
</dbReference>
<accession>A0A5A7N2A9</accession>
<sequence length="67" mass="7427">MLSDSPPERDLIWTETGIEGAWRFTQRLWRLVSAAQGALVAPGTPVRADLSGDSLICGVRYIRRSRA</sequence>
<evidence type="ECO:0000313" key="1">
    <source>
        <dbReference type="EMBL" id="GER02413.1"/>
    </source>
</evidence>
<proteinExistence type="predicted"/>
<name>A0A5A7N2A9_9PROT</name>
<protein>
    <submittedName>
        <fullName evidence="1">Uncharacterized protein</fullName>
    </submittedName>
</protein>
<keyword evidence="2" id="KW-1185">Reference proteome</keyword>
<dbReference type="EMBL" id="BKCN01000001">
    <property type="protein sequence ID" value="GER02413.1"/>
    <property type="molecule type" value="Genomic_DNA"/>
</dbReference>
<dbReference type="AlphaFoldDB" id="A0A5A7N2A9"/>
<reference evidence="1 2" key="1">
    <citation type="submission" date="2019-09" db="EMBL/GenBank/DDBJ databases">
        <title>NBRP : Genome information of microbial organism related human and environment.</title>
        <authorList>
            <person name="Hattori M."/>
            <person name="Oshima K."/>
            <person name="Inaba H."/>
            <person name="Suda W."/>
            <person name="Sakamoto M."/>
            <person name="Iino T."/>
            <person name="Kitahara M."/>
            <person name="Oshida Y."/>
            <person name="Iida T."/>
            <person name="Kudo T."/>
            <person name="Itoh T."/>
            <person name="Ohkuma M."/>
        </authorList>
    </citation>
    <scope>NUCLEOTIDE SEQUENCE [LARGE SCALE GENOMIC DNA]</scope>
    <source>
        <strain evidence="1 2">Q-1</strain>
    </source>
</reference>